<dbReference type="EMBL" id="JAUESC010000003">
    <property type="protein sequence ID" value="KAK0599456.1"/>
    <property type="molecule type" value="Genomic_DNA"/>
</dbReference>
<comment type="caution">
    <text evidence="2">The sequence shown here is derived from an EMBL/GenBank/DDBJ whole genome shotgun (WGS) entry which is preliminary data.</text>
</comment>
<feature type="domain" description="RNase H type-1" evidence="1">
    <location>
        <begin position="98"/>
        <end position="220"/>
    </location>
</feature>
<protein>
    <recommendedName>
        <fullName evidence="1">RNase H type-1 domain-containing protein</fullName>
    </recommendedName>
</protein>
<gene>
    <name evidence="2" type="ORF">LWI29_005464</name>
</gene>
<dbReference type="PANTHER" id="PTHR47074:SF48">
    <property type="entry name" value="POLYNUCLEOTIDYL TRANSFERASE, RIBONUCLEASE H-LIKE SUPERFAMILY PROTEIN"/>
    <property type="match status" value="1"/>
</dbReference>
<dbReference type="Gene3D" id="3.30.420.10">
    <property type="entry name" value="Ribonuclease H-like superfamily/Ribonuclease H"/>
    <property type="match status" value="1"/>
</dbReference>
<dbReference type="GO" id="GO:0004523">
    <property type="term" value="F:RNA-DNA hybrid ribonuclease activity"/>
    <property type="evidence" value="ECO:0007669"/>
    <property type="project" value="InterPro"/>
</dbReference>
<proteinExistence type="predicted"/>
<name>A0AA39W2B8_ACESA</name>
<dbReference type="InterPro" id="IPR052929">
    <property type="entry name" value="RNase_H-like_EbsB-rel"/>
</dbReference>
<dbReference type="PANTHER" id="PTHR47074">
    <property type="entry name" value="BNAC02G40300D PROTEIN"/>
    <property type="match status" value="1"/>
</dbReference>
<accession>A0AA39W2B8</accession>
<dbReference type="CDD" id="cd06222">
    <property type="entry name" value="RNase_H_like"/>
    <property type="match status" value="1"/>
</dbReference>
<dbReference type="SUPFAM" id="SSF53098">
    <property type="entry name" value="Ribonuclease H-like"/>
    <property type="match status" value="1"/>
</dbReference>
<keyword evidence="3" id="KW-1185">Reference proteome</keyword>
<dbReference type="Proteomes" id="UP001168877">
    <property type="component" value="Unassembled WGS sequence"/>
</dbReference>
<dbReference type="GO" id="GO:0003676">
    <property type="term" value="F:nucleic acid binding"/>
    <property type="evidence" value="ECO:0007669"/>
    <property type="project" value="InterPro"/>
</dbReference>
<dbReference type="InterPro" id="IPR002156">
    <property type="entry name" value="RNaseH_domain"/>
</dbReference>
<dbReference type="InterPro" id="IPR036397">
    <property type="entry name" value="RNaseH_sf"/>
</dbReference>
<organism evidence="2 3">
    <name type="scientific">Acer saccharum</name>
    <name type="common">Sugar maple</name>
    <dbReference type="NCBI Taxonomy" id="4024"/>
    <lineage>
        <taxon>Eukaryota</taxon>
        <taxon>Viridiplantae</taxon>
        <taxon>Streptophyta</taxon>
        <taxon>Embryophyta</taxon>
        <taxon>Tracheophyta</taxon>
        <taxon>Spermatophyta</taxon>
        <taxon>Magnoliopsida</taxon>
        <taxon>eudicotyledons</taxon>
        <taxon>Gunneridae</taxon>
        <taxon>Pentapetalae</taxon>
        <taxon>rosids</taxon>
        <taxon>malvids</taxon>
        <taxon>Sapindales</taxon>
        <taxon>Sapindaceae</taxon>
        <taxon>Hippocastanoideae</taxon>
        <taxon>Acereae</taxon>
        <taxon>Acer</taxon>
    </lineage>
</organism>
<dbReference type="AlphaFoldDB" id="A0AA39W2B8"/>
<dbReference type="InterPro" id="IPR044730">
    <property type="entry name" value="RNase_H-like_dom_plant"/>
</dbReference>
<dbReference type="InterPro" id="IPR012337">
    <property type="entry name" value="RNaseH-like_sf"/>
</dbReference>
<reference evidence="2" key="2">
    <citation type="submission" date="2023-06" db="EMBL/GenBank/DDBJ databases">
        <authorList>
            <person name="Swenson N.G."/>
            <person name="Wegrzyn J.L."/>
            <person name="Mcevoy S.L."/>
        </authorList>
    </citation>
    <scope>NUCLEOTIDE SEQUENCE</scope>
    <source>
        <strain evidence="2">NS2018</strain>
        <tissue evidence="2">Leaf</tissue>
    </source>
</reference>
<evidence type="ECO:0000313" key="3">
    <source>
        <dbReference type="Proteomes" id="UP001168877"/>
    </source>
</evidence>
<evidence type="ECO:0000313" key="2">
    <source>
        <dbReference type="EMBL" id="KAK0599456.1"/>
    </source>
</evidence>
<sequence length="247" mass="28286">MKLRGEYNNFLDLISDCFTHENVKDSDLFCIVVWRIWFCRNSTFHEAKKHNMSEVVSWSKDFLQEYRKSNFEFRREVVSNNIRRGSWIPPEKDDYKANCDAVLDQGKGTVGIGMIIRNCEGMVLAAGSMCLEGTFNIKTAKLLAILRCIQFSYDCGLRLKKIESDEATVVKWIKEGLNLDSDYGTLLSEINCLIAKEKEAKVCAISKDANKVAKGLAEKALRIDENAYWMEEFPECVREEVETDMSG</sequence>
<reference evidence="2" key="1">
    <citation type="journal article" date="2022" name="Plant J.">
        <title>Strategies of tolerance reflected in two North American maple genomes.</title>
        <authorList>
            <person name="McEvoy S.L."/>
            <person name="Sezen U.U."/>
            <person name="Trouern-Trend A."/>
            <person name="McMahon S.M."/>
            <person name="Schaberg P.G."/>
            <person name="Yang J."/>
            <person name="Wegrzyn J.L."/>
            <person name="Swenson N.G."/>
        </authorList>
    </citation>
    <scope>NUCLEOTIDE SEQUENCE</scope>
    <source>
        <strain evidence="2">NS2018</strain>
    </source>
</reference>
<evidence type="ECO:0000259" key="1">
    <source>
        <dbReference type="Pfam" id="PF13456"/>
    </source>
</evidence>
<dbReference type="Pfam" id="PF13456">
    <property type="entry name" value="RVT_3"/>
    <property type="match status" value="1"/>
</dbReference>